<comment type="caution">
    <text evidence="2">The sequence shown here is derived from an EMBL/GenBank/DDBJ whole genome shotgun (WGS) entry which is preliminary data.</text>
</comment>
<sequence length="149" mass="16436">MTAVVRRSRRDLLHRVDAPHPRSDVLAGQLLDGLGEQVDELSFSVHSDLAQCHHGAQRDTAQRHQRRQSLQQGHPHVVDGFEPVAGRKARRSAAKIVLDKPGGKKEDACDNQDTHNDHAQSHHNRTSNHPVGHDATPSRSTVEPEDSGT</sequence>
<accession>A0ABQ4G5G9</accession>
<evidence type="ECO:0000313" key="2">
    <source>
        <dbReference type="EMBL" id="GIH42326.1"/>
    </source>
</evidence>
<feature type="region of interest" description="Disordered" evidence="1">
    <location>
        <begin position="53"/>
        <end position="149"/>
    </location>
</feature>
<reference evidence="2 3" key="1">
    <citation type="submission" date="2021-01" db="EMBL/GenBank/DDBJ databases">
        <title>Whole genome shotgun sequence of Microbispora corallina NBRC 16416.</title>
        <authorList>
            <person name="Komaki H."/>
            <person name="Tamura T."/>
        </authorList>
    </citation>
    <scope>NUCLEOTIDE SEQUENCE [LARGE SCALE GENOMIC DNA]</scope>
    <source>
        <strain evidence="2 3">NBRC 16416</strain>
    </source>
</reference>
<dbReference type="Proteomes" id="UP000603904">
    <property type="component" value="Unassembled WGS sequence"/>
</dbReference>
<dbReference type="RefSeq" id="WP_204059555.1">
    <property type="nucleotide sequence ID" value="NZ_BAAAGP010000017.1"/>
</dbReference>
<protein>
    <recommendedName>
        <fullName evidence="4">Transposase</fullName>
    </recommendedName>
</protein>
<organism evidence="2 3">
    <name type="scientific">Microbispora corallina</name>
    <dbReference type="NCBI Taxonomy" id="83302"/>
    <lineage>
        <taxon>Bacteria</taxon>
        <taxon>Bacillati</taxon>
        <taxon>Actinomycetota</taxon>
        <taxon>Actinomycetes</taxon>
        <taxon>Streptosporangiales</taxon>
        <taxon>Streptosporangiaceae</taxon>
        <taxon>Microbispora</taxon>
    </lineage>
</organism>
<evidence type="ECO:0008006" key="4">
    <source>
        <dbReference type="Google" id="ProtNLM"/>
    </source>
</evidence>
<dbReference type="EMBL" id="BOOC01000030">
    <property type="protein sequence ID" value="GIH42326.1"/>
    <property type="molecule type" value="Genomic_DNA"/>
</dbReference>
<proteinExistence type="predicted"/>
<evidence type="ECO:0000313" key="3">
    <source>
        <dbReference type="Proteomes" id="UP000603904"/>
    </source>
</evidence>
<feature type="compositionally biased region" description="Basic and acidic residues" evidence="1">
    <location>
        <begin position="97"/>
        <end position="120"/>
    </location>
</feature>
<gene>
    <name evidence="2" type="ORF">Mco01_53260</name>
</gene>
<keyword evidence="3" id="KW-1185">Reference proteome</keyword>
<evidence type="ECO:0000256" key="1">
    <source>
        <dbReference type="SAM" id="MobiDB-lite"/>
    </source>
</evidence>
<name>A0ABQ4G5G9_9ACTN</name>